<dbReference type="Proteomes" id="UP001203297">
    <property type="component" value="Unassembled WGS sequence"/>
</dbReference>
<keyword evidence="1" id="KW-0812">Transmembrane</keyword>
<gene>
    <name evidence="2" type="ORF">B0F90DRAFT_381038</name>
</gene>
<proteinExistence type="predicted"/>
<name>A0AAD4M4K2_9AGAM</name>
<keyword evidence="1" id="KW-1133">Transmembrane helix</keyword>
<evidence type="ECO:0000256" key="1">
    <source>
        <dbReference type="SAM" id="Phobius"/>
    </source>
</evidence>
<dbReference type="AlphaFoldDB" id="A0AAD4M4K2"/>
<keyword evidence="1" id="KW-0472">Membrane</keyword>
<accession>A0AAD4M4K2</accession>
<reference evidence="2" key="1">
    <citation type="journal article" date="2022" name="New Phytol.">
        <title>Evolutionary transition to the ectomycorrhizal habit in the genomes of a hyperdiverse lineage of mushroom-forming fungi.</title>
        <authorList>
            <person name="Looney B."/>
            <person name="Miyauchi S."/>
            <person name="Morin E."/>
            <person name="Drula E."/>
            <person name="Courty P.E."/>
            <person name="Kohler A."/>
            <person name="Kuo A."/>
            <person name="LaButti K."/>
            <person name="Pangilinan J."/>
            <person name="Lipzen A."/>
            <person name="Riley R."/>
            <person name="Andreopoulos W."/>
            <person name="He G."/>
            <person name="Johnson J."/>
            <person name="Nolan M."/>
            <person name="Tritt A."/>
            <person name="Barry K.W."/>
            <person name="Grigoriev I.V."/>
            <person name="Nagy L.G."/>
            <person name="Hibbett D."/>
            <person name="Henrissat B."/>
            <person name="Matheny P.B."/>
            <person name="Labbe J."/>
            <person name="Martin F.M."/>
        </authorList>
    </citation>
    <scope>NUCLEOTIDE SEQUENCE</scope>
    <source>
        <strain evidence="2">BPL690</strain>
    </source>
</reference>
<evidence type="ECO:0000313" key="2">
    <source>
        <dbReference type="EMBL" id="KAI0301080.1"/>
    </source>
</evidence>
<feature type="transmembrane region" description="Helical" evidence="1">
    <location>
        <begin position="74"/>
        <end position="94"/>
    </location>
</feature>
<evidence type="ECO:0000313" key="3">
    <source>
        <dbReference type="Proteomes" id="UP001203297"/>
    </source>
</evidence>
<protein>
    <submittedName>
        <fullName evidence="2">Uncharacterized protein</fullName>
    </submittedName>
</protein>
<comment type="caution">
    <text evidence="2">The sequence shown here is derived from an EMBL/GenBank/DDBJ whole genome shotgun (WGS) entry which is preliminary data.</text>
</comment>
<keyword evidence="3" id="KW-1185">Reference proteome</keyword>
<organism evidence="2 3">
    <name type="scientific">Multifurca ochricompacta</name>
    <dbReference type="NCBI Taxonomy" id="376703"/>
    <lineage>
        <taxon>Eukaryota</taxon>
        <taxon>Fungi</taxon>
        <taxon>Dikarya</taxon>
        <taxon>Basidiomycota</taxon>
        <taxon>Agaricomycotina</taxon>
        <taxon>Agaricomycetes</taxon>
        <taxon>Russulales</taxon>
        <taxon>Russulaceae</taxon>
        <taxon>Multifurca</taxon>
    </lineage>
</organism>
<sequence>MRWMAHQSFIDARSHGNGNCFCFDGSHSPWMSFVLNSVLLYCFFCARCMCISCKKSLRGHSSTRTLARFYKQNSLHLCMSFFLASLIAPCALLYDHLITLFLPHSSLYRPRICITQPSLQLHFVRFLLERLTPLPPHLLLSN</sequence>
<feature type="transmembrane region" description="Helical" evidence="1">
    <location>
        <begin position="33"/>
        <end position="53"/>
    </location>
</feature>
<dbReference type="EMBL" id="WTXG01000016">
    <property type="protein sequence ID" value="KAI0301080.1"/>
    <property type="molecule type" value="Genomic_DNA"/>
</dbReference>